<protein>
    <submittedName>
        <fullName evidence="1">Uncharacterized protein</fullName>
    </submittedName>
</protein>
<accession>A0ABP8V0R6</accession>
<dbReference type="Proteomes" id="UP001500604">
    <property type="component" value="Unassembled WGS sequence"/>
</dbReference>
<dbReference type="EMBL" id="BAABFL010000107">
    <property type="protein sequence ID" value="GAA4648801.1"/>
    <property type="molecule type" value="Genomic_DNA"/>
</dbReference>
<organism evidence="1 2">
    <name type="scientific">Kistimonas scapharcae</name>
    <dbReference type="NCBI Taxonomy" id="1036133"/>
    <lineage>
        <taxon>Bacteria</taxon>
        <taxon>Pseudomonadati</taxon>
        <taxon>Pseudomonadota</taxon>
        <taxon>Gammaproteobacteria</taxon>
        <taxon>Oceanospirillales</taxon>
        <taxon>Endozoicomonadaceae</taxon>
        <taxon>Kistimonas</taxon>
    </lineage>
</organism>
<gene>
    <name evidence="1" type="ORF">GCM10023116_10740</name>
</gene>
<evidence type="ECO:0000313" key="2">
    <source>
        <dbReference type="Proteomes" id="UP001500604"/>
    </source>
</evidence>
<sequence length="164" mass="19271">MAQDLSTLKGKSTRSSQEEKDLAKLTDLASELRDFHDELLRLAKFWKPNLNDGVQITAAPLWKLFQHKAWQKKLKETWGKLEKGDYDWAHLACSIWPERVLRKCHQDRSFAIAHDVEDHFWHEVEVPIIRRGKDTGEVKYEWQPKDLSDNELNVLVKQLIAEKV</sequence>
<name>A0ABP8V0R6_9GAMM</name>
<comment type="caution">
    <text evidence="1">The sequence shown here is derived from an EMBL/GenBank/DDBJ whole genome shotgun (WGS) entry which is preliminary data.</text>
</comment>
<keyword evidence="2" id="KW-1185">Reference proteome</keyword>
<reference evidence="2" key="1">
    <citation type="journal article" date="2019" name="Int. J. Syst. Evol. Microbiol.">
        <title>The Global Catalogue of Microorganisms (GCM) 10K type strain sequencing project: providing services to taxonomists for standard genome sequencing and annotation.</title>
        <authorList>
            <consortium name="The Broad Institute Genomics Platform"/>
            <consortium name="The Broad Institute Genome Sequencing Center for Infectious Disease"/>
            <person name="Wu L."/>
            <person name="Ma J."/>
        </authorList>
    </citation>
    <scope>NUCLEOTIDE SEQUENCE [LARGE SCALE GENOMIC DNA]</scope>
    <source>
        <strain evidence="2">JCM 17805</strain>
    </source>
</reference>
<evidence type="ECO:0000313" key="1">
    <source>
        <dbReference type="EMBL" id="GAA4648801.1"/>
    </source>
</evidence>
<proteinExistence type="predicted"/>